<evidence type="ECO:0000313" key="1">
    <source>
        <dbReference type="EMBL" id="KAK3721451.1"/>
    </source>
</evidence>
<comment type="caution">
    <text evidence="1">The sequence shown here is derived from an EMBL/GenBank/DDBJ whole genome shotgun (WGS) entry which is preliminary data.</text>
</comment>
<keyword evidence="2" id="KW-1185">Reference proteome</keyword>
<organism evidence="1 2">
    <name type="scientific">Vermiconidia calcicola</name>
    <dbReference type="NCBI Taxonomy" id="1690605"/>
    <lineage>
        <taxon>Eukaryota</taxon>
        <taxon>Fungi</taxon>
        <taxon>Dikarya</taxon>
        <taxon>Ascomycota</taxon>
        <taxon>Pezizomycotina</taxon>
        <taxon>Dothideomycetes</taxon>
        <taxon>Dothideomycetidae</taxon>
        <taxon>Mycosphaerellales</taxon>
        <taxon>Extremaceae</taxon>
        <taxon>Vermiconidia</taxon>
    </lineage>
</organism>
<reference evidence="1" key="1">
    <citation type="submission" date="2023-07" db="EMBL/GenBank/DDBJ databases">
        <title>Black Yeasts Isolated from many extreme environments.</title>
        <authorList>
            <person name="Coleine C."/>
            <person name="Stajich J.E."/>
            <person name="Selbmann L."/>
        </authorList>
    </citation>
    <scope>NUCLEOTIDE SEQUENCE</scope>
    <source>
        <strain evidence="1">CCFEE 5714</strain>
    </source>
</reference>
<dbReference type="EMBL" id="JAUTXU010000017">
    <property type="protein sequence ID" value="KAK3721451.1"/>
    <property type="molecule type" value="Genomic_DNA"/>
</dbReference>
<gene>
    <name evidence="1" type="ORF">LTR37_003006</name>
</gene>
<name>A0ACC3NR48_9PEZI</name>
<dbReference type="Proteomes" id="UP001281147">
    <property type="component" value="Unassembled WGS sequence"/>
</dbReference>
<evidence type="ECO:0000313" key="2">
    <source>
        <dbReference type="Proteomes" id="UP001281147"/>
    </source>
</evidence>
<accession>A0ACC3NR48</accession>
<protein>
    <submittedName>
        <fullName evidence="1">Uncharacterized protein</fullName>
    </submittedName>
</protein>
<sequence>MNDSDDDNDIRKEASSSVPRSTIDHFSAIQWIRATLDDRDFHIVSMSRTITHSGRGHTLMAKTWNTGDTIKELLSLVRRSPSSTLPQSENKRTEVRRFYTLGGDLNAHPGLLHGGVISCILDSSLGAAVGATHPHTASSFFTVQLNVTYKKPVRTPGTVMVQSWVTKAEGGGRKVWAKGIIASEGVVHAEAEGLWVRTKESSGKL</sequence>
<proteinExistence type="predicted"/>